<protein>
    <submittedName>
        <fullName evidence="1">Uncharacterized protein</fullName>
    </submittedName>
</protein>
<dbReference type="AlphaFoldDB" id="F0F2X0"/>
<proteinExistence type="predicted"/>
<dbReference type="Proteomes" id="UP000004088">
    <property type="component" value="Unassembled WGS sequence"/>
</dbReference>
<sequence length="46" mass="5399">MRHNPEFPALQEKICRKQPALLTQTAYNVAPRKQTAHHTTPLWVIY</sequence>
<dbReference type="EMBL" id="AEWV01000046">
    <property type="protein sequence ID" value="EGC16132.1"/>
    <property type="molecule type" value="Genomic_DNA"/>
</dbReference>
<organism evidence="1 2">
    <name type="scientific">Kingella denitrificans ATCC 33394</name>
    <dbReference type="NCBI Taxonomy" id="888741"/>
    <lineage>
        <taxon>Bacteria</taxon>
        <taxon>Pseudomonadati</taxon>
        <taxon>Pseudomonadota</taxon>
        <taxon>Betaproteobacteria</taxon>
        <taxon>Neisseriales</taxon>
        <taxon>Neisseriaceae</taxon>
        <taxon>Kingella</taxon>
    </lineage>
</organism>
<evidence type="ECO:0000313" key="2">
    <source>
        <dbReference type="Proteomes" id="UP000004088"/>
    </source>
</evidence>
<comment type="caution">
    <text evidence="1">The sequence shown here is derived from an EMBL/GenBank/DDBJ whole genome shotgun (WGS) entry which is preliminary data.</text>
</comment>
<evidence type="ECO:0000313" key="1">
    <source>
        <dbReference type="EMBL" id="EGC16132.1"/>
    </source>
</evidence>
<accession>F0F2X0</accession>
<dbReference type="HOGENOM" id="CLU_3184720_0_0_4"/>
<name>F0F2X0_9NEIS</name>
<reference evidence="1 2" key="1">
    <citation type="submission" date="2011-01" db="EMBL/GenBank/DDBJ databases">
        <authorList>
            <person name="Muzny D."/>
            <person name="Qin X."/>
            <person name="Deng J."/>
            <person name="Jiang H."/>
            <person name="Liu Y."/>
            <person name="Qu J."/>
            <person name="Song X.-Z."/>
            <person name="Zhang L."/>
            <person name="Thornton R."/>
            <person name="Coyle M."/>
            <person name="Francisco L."/>
            <person name="Jackson L."/>
            <person name="Javaid M."/>
            <person name="Korchina V."/>
            <person name="Kovar C."/>
            <person name="Mata R."/>
            <person name="Mathew T."/>
            <person name="Ngo R."/>
            <person name="Nguyen L."/>
            <person name="Nguyen N."/>
            <person name="Okwuonu G."/>
            <person name="Ongeri F."/>
            <person name="Pham C."/>
            <person name="Simmons D."/>
            <person name="Wilczek-Boney K."/>
            <person name="Hale W."/>
            <person name="Jakkamsetti A."/>
            <person name="Pham P."/>
            <person name="Ruth R."/>
            <person name="San Lucas F."/>
            <person name="Warren J."/>
            <person name="Zhang J."/>
            <person name="Zhao Z."/>
            <person name="Zhou C."/>
            <person name="Zhu D."/>
            <person name="Lee S."/>
            <person name="Bess C."/>
            <person name="Blankenburg K."/>
            <person name="Forbes L."/>
            <person name="Fu Q."/>
            <person name="Gubbala S."/>
            <person name="Hirani K."/>
            <person name="Jayaseelan J.C."/>
            <person name="Lara F."/>
            <person name="Munidasa M."/>
            <person name="Palculict T."/>
            <person name="Patil S."/>
            <person name="Pu L.-L."/>
            <person name="Saada N."/>
            <person name="Tang L."/>
            <person name="Weissenberger G."/>
            <person name="Zhu Y."/>
            <person name="Hemphill L."/>
            <person name="Shang Y."/>
            <person name="Youmans B."/>
            <person name="Ayvaz T."/>
            <person name="Ross M."/>
            <person name="Santibanez J."/>
            <person name="Aqrawi P."/>
            <person name="Gross S."/>
            <person name="Joshi V."/>
            <person name="Fowler G."/>
            <person name="Nazareth L."/>
            <person name="Reid J."/>
            <person name="Worley K."/>
            <person name="Petrosino J."/>
            <person name="Highlander S."/>
            <person name="Gibbs R."/>
        </authorList>
    </citation>
    <scope>NUCLEOTIDE SEQUENCE [LARGE SCALE GENOMIC DNA]</scope>
    <source>
        <strain evidence="1 2">ATCC 33394</strain>
    </source>
</reference>
<dbReference type="STRING" id="888741.HMPREF9098_2455"/>
<keyword evidence="2" id="KW-1185">Reference proteome</keyword>
<gene>
    <name evidence="1" type="ORF">HMPREF9098_2455</name>
</gene>